<dbReference type="Pfam" id="PF14317">
    <property type="entry name" value="YcxB"/>
    <property type="match status" value="1"/>
</dbReference>
<sequence>MIPTILPAGFLVQRGNENSESLEKNRVEIKENKNGSRTDWNEVFGISKKENYFLFFEYSRMRIYKKAFGNSESLREIRFYSS</sequence>
<keyword evidence="3" id="KW-1185">Reference proteome</keyword>
<dbReference type="EMBL" id="NPDS01000009">
    <property type="protein sequence ID" value="PJZ55788.1"/>
    <property type="molecule type" value="Genomic_DNA"/>
</dbReference>
<dbReference type="Proteomes" id="UP000231879">
    <property type="component" value="Unassembled WGS sequence"/>
</dbReference>
<evidence type="ECO:0000313" key="2">
    <source>
        <dbReference type="EMBL" id="PJZ55788.1"/>
    </source>
</evidence>
<reference evidence="2 3" key="1">
    <citation type="submission" date="2017-07" db="EMBL/GenBank/DDBJ databases">
        <title>Leptospira spp. isolated from tropical soils.</title>
        <authorList>
            <person name="Thibeaux R."/>
            <person name="Iraola G."/>
            <person name="Ferres I."/>
            <person name="Bierque E."/>
            <person name="Girault D."/>
            <person name="Soupe-Gilbert M.-E."/>
            <person name="Picardeau M."/>
            <person name="Goarant C."/>
        </authorList>
    </citation>
    <scope>NUCLEOTIDE SEQUENCE [LARGE SCALE GENOMIC DNA]</scope>
    <source>
        <strain evidence="2 3">FH4-C-A1</strain>
    </source>
</reference>
<organism evidence="2 3">
    <name type="scientific">Leptospira barantonii</name>
    <dbReference type="NCBI Taxonomy" id="2023184"/>
    <lineage>
        <taxon>Bacteria</taxon>
        <taxon>Pseudomonadati</taxon>
        <taxon>Spirochaetota</taxon>
        <taxon>Spirochaetia</taxon>
        <taxon>Leptospirales</taxon>
        <taxon>Leptospiraceae</taxon>
        <taxon>Leptospira</taxon>
    </lineage>
</organism>
<accession>A0ABX4NLC1</accession>
<comment type="caution">
    <text evidence="2">The sequence shown here is derived from an EMBL/GenBank/DDBJ whole genome shotgun (WGS) entry which is preliminary data.</text>
</comment>
<protein>
    <recommendedName>
        <fullName evidence="1">YcxB-like C-terminal domain-containing protein</fullName>
    </recommendedName>
</protein>
<evidence type="ECO:0000313" key="3">
    <source>
        <dbReference type="Proteomes" id="UP000231879"/>
    </source>
</evidence>
<name>A0ABX4NLC1_9LEPT</name>
<proteinExistence type="predicted"/>
<evidence type="ECO:0000259" key="1">
    <source>
        <dbReference type="Pfam" id="PF14317"/>
    </source>
</evidence>
<dbReference type="InterPro" id="IPR025588">
    <property type="entry name" value="YcxB-like_C"/>
</dbReference>
<gene>
    <name evidence="2" type="ORF">CH367_18125</name>
</gene>
<feature type="domain" description="YcxB-like C-terminal" evidence="1">
    <location>
        <begin position="24"/>
        <end position="77"/>
    </location>
</feature>